<evidence type="ECO:0000256" key="1">
    <source>
        <dbReference type="RuleBase" id="RU363019"/>
    </source>
</evidence>
<dbReference type="PANTHER" id="PTHR11071:SF561">
    <property type="entry name" value="PEPTIDYL-PROLYL CIS-TRANS ISOMERASE D-RELATED"/>
    <property type="match status" value="1"/>
</dbReference>
<dbReference type="GO" id="GO:0005737">
    <property type="term" value="C:cytoplasm"/>
    <property type="evidence" value="ECO:0007669"/>
    <property type="project" value="TreeGrafter"/>
</dbReference>
<dbReference type="GO" id="GO:0006457">
    <property type="term" value="P:protein folding"/>
    <property type="evidence" value="ECO:0007669"/>
    <property type="project" value="TreeGrafter"/>
</dbReference>
<dbReference type="Pfam" id="PF00160">
    <property type="entry name" value="Pro_isomerase"/>
    <property type="match status" value="1"/>
</dbReference>
<dbReference type="PRINTS" id="PR00153">
    <property type="entry name" value="CSAPPISMRASE"/>
</dbReference>
<comment type="catalytic activity">
    <reaction evidence="1">
        <text>[protein]-peptidylproline (omega=180) = [protein]-peptidylproline (omega=0)</text>
        <dbReference type="Rhea" id="RHEA:16237"/>
        <dbReference type="Rhea" id="RHEA-COMP:10747"/>
        <dbReference type="Rhea" id="RHEA-COMP:10748"/>
        <dbReference type="ChEBI" id="CHEBI:83833"/>
        <dbReference type="ChEBI" id="CHEBI:83834"/>
        <dbReference type="EC" id="5.2.1.8"/>
    </reaction>
</comment>
<evidence type="ECO:0000313" key="4">
    <source>
        <dbReference type="Proteomes" id="UP000037460"/>
    </source>
</evidence>
<dbReference type="PANTHER" id="PTHR11071">
    <property type="entry name" value="PEPTIDYL-PROLYL CIS-TRANS ISOMERASE"/>
    <property type="match status" value="1"/>
</dbReference>
<comment type="function">
    <text evidence="1">PPIases accelerate the folding of proteins. It catalyzes the cis-trans isomerization of proline imidic peptide bonds in oligopeptides.</text>
</comment>
<evidence type="ECO:0000313" key="3">
    <source>
        <dbReference type="EMBL" id="KOO26856.1"/>
    </source>
</evidence>
<proteinExistence type="inferred from homology"/>
<dbReference type="EMBL" id="JWZX01002792">
    <property type="protein sequence ID" value="KOO26856.1"/>
    <property type="molecule type" value="Genomic_DNA"/>
</dbReference>
<organism evidence="3 4">
    <name type="scientific">Chrysochromulina tobinii</name>
    <dbReference type="NCBI Taxonomy" id="1460289"/>
    <lineage>
        <taxon>Eukaryota</taxon>
        <taxon>Haptista</taxon>
        <taxon>Haptophyta</taxon>
        <taxon>Prymnesiophyceae</taxon>
        <taxon>Prymnesiales</taxon>
        <taxon>Chrysochromulinaceae</taxon>
        <taxon>Chrysochromulina</taxon>
    </lineage>
</organism>
<evidence type="ECO:0000259" key="2">
    <source>
        <dbReference type="PROSITE" id="PS50072"/>
    </source>
</evidence>
<gene>
    <name evidence="3" type="ORF">Ctob_008021</name>
</gene>
<keyword evidence="1" id="KW-0697">Rotamase</keyword>
<dbReference type="AlphaFoldDB" id="A0A0M0JJS8"/>
<dbReference type="InterPro" id="IPR002130">
    <property type="entry name" value="Cyclophilin-type_PPIase_dom"/>
</dbReference>
<sequence>MQVEQQQSLACSATKRFTGNLLPTFKLMNISLQDGVIVNLGAALVHPGRNQHSAFDDAWNIFFSSSPELNLSMVAFEGQAKALKDNDRVLNETGGKFFLSDQKRARLTMVREYCDPYTLVRMLQERAVPRGFLFLKIDIDSVDLHVFDVIMREFRPTLRRRVRLPLVFPGKKAGFKDDPMGLKIKLNERGMLAMGNSGKNSNTSQFFFTLDDQGKLTGKHVGFGRILADDKASLGVLEILEQCAAPADDDTGKPTHPVMIVDCGVCGIREPEPMEWVQRPG</sequence>
<comment type="similarity">
    <text evidence="1">Belongs to the cyclophilin-type PPIase family.</text>
</comment>
<feature type="domain" description="PPIase cyclophilin-type" evidence="2">
    <location>
        <begin position="175"/>
        <end position="265"/>
    </location>
</feature>
<dbReference type="InterPro" id="IPR029000">
    <property type="entry name" value="Cyclophilin-like_dom_sf"/>
</dbReference>
<dbReference type="PROSITE" id="PS50072">
    <property type="entry name" value="CSA_PPIASE_2"/>
    <property type="match status" value="1"/>
</dbReference>
<protein>
    <recommendedName>
        <fullName evidence="1">Peptidyl-prolyl cis-trans isomerase</fullName>
        <shortName evidence="1">PPIase</shortName>
        <ecNumber evidence="1">5.2.1.8</ecNumber>
    </recommendedName>
</protein>
<dbReference type="Proteomes" id="UP000037460">
    <property type="component" value="Unassembled WGS sequence"/>
</dbReference>
<keyword evidence="4" id="KW-1185">Reference proteome</keyword>
<dbReference type="SUPFAM" id="SSF50891">
    <property type="entry name" value="Cyclophilin-like"/>
    <property type="match status" value="1"/>
</dbReference>
<dbReference type="OrthoDB" id="193499at2759"/>
<reference evidence="4" key="1">
    <citation type="journal article" date="2015" name="PLoS Genet.">
        <title>Genome Sequence and Transcriptome Analyses of Chrysochromulina tobin: Metabolic Tools for Enhanced Algal Fitness in the Prominent Order Prymnesiales (Haptophyceae).</title>
        <authorList>
            <person name="Hovde B.T."/>
            <person name="Deodato C.R."/>
            <person name="Hunsperger H.M."/>
            <person name="Ryken S.A."/>
            <person name="Yost W."/>
            <person name="Jha R.K."/>
            <person name="Patterson J."/>
            <person name="Monnat R.J. Jr."/>
            <person name="Barlow S.B."/>
            <person name="Starkenburg S.R."/>
            <person name="Cattolico R.A."/>
        </authorList>
    </citation>
    <scope>NUCLEOTIDE SEQUENCE</scope>
    <source>
        <strain evidence="4">CCMP291</strain>
    </source>
</reference>
<keyword evidence="1" id="KW-0413">Isomerase</keyword>
<accession>A0A0M0JJS8</accession>
<comment type="caution">
    <text evidence="3">The sequence shown here is derived from an EMBL/GenBank/DDBJ whole genome shotgun (WGS) entry which is preliminary data.</text>
</comment>
<dbReference type="Gene3D" id="2.40.100.10">
    <property type="entry name" value="Cyclophilin-like"/>
    <property type="match status" value="1"/>
</dbReference>
<name>A0A0M0JJS8_9EUKA</name>
<dbReference type="GO" id="GO:0003755">
    <property type="term" value="F:peptidyl-prolyl cis-trans isomerase activity"/>
    <property type="evidence" value="ECO:0007669"/>
    <property type="project" value="UniProtKB-UniRule"/>
</dbReference>
<dbReference type="GO" id="GO:0016018">
    <property type="term" value="F:cyclosporin A binding"/>
    <property type="evidence" value="ECO:0007669"/>
    <property type="project" value="TreeGrafter"/>
</dbReference>
<dbReference type="EC" id="5.2.1.8" evidence="1"/>